<dbReference type="EMBL" id="OKRB01000137">
    <property type="protein sequence ID" value="SPE30180.1"/>
    <property type="molecule type" value="Genomic_DNA"/>
</dbReference>
<dbReference type="Proteomes" id="UP000239735">
    <property type="component" value="Unassembled WGS sequence"/>
</dbReference>
<accession>A0A2N9M458</accession>
<dbReference type="AlphaFoldDB" id="A0A2N9M458"/>
<evidence type="ECO:0000313" key="2">
    <source>
        <dbReference type="Proteomes" id="UP000239735"/>
    </source>
</evidence>
<name>A0A2N9M458_9BACT</name>
<proteinExistence type="predicted"/>
<protein>
    <recommendedName>
        <fullName evidence="3">DUF2442 domain-containing protein</fullName>
    </recommendedName>
</protein>
<sequence>MIAYKIACRLRPKPATVLPSTARRRARFAAFRSLEYGAVTWPGELDLAPDAMHAAILEQGEWSL</sequence>
<evidence type="ECO:0000313" key="1">
    <source>
        <dbReference type="EMBL" id="SPE30180.1"/>
    </source>
</evidence>
<reference evidence="2" key="1">
    <citation type="submission" date="2018-02" db="EMBL/GenBank/DDBJ databases">
        <authorList>
            <person name="Hausmann B."/>
        </authorList>
    </citation>
    <scope>NUCLEOTIDE SEQUENCE [LARGE SCALE GENOMIC DNA]</scope>
    <source>
        <strain evidence="2">Peat soil MAG SbA5</strain>
    </source>
</reference>
<evidence type="ECO:0008006" key="3">
    <source>
        <dbReference type="Google" id="ProtNLM"/>
    </source>
</evidence>
<gene>
    <name evidence="1" type="ORF">SBA5_760010</name>
</gene>
<organism evidence="1 2">
    <name type="scientific">Candidatus Sulfuritelmatomonas gaucii</name>
    <dbReference type="NCBI Taxonomy" id="2043161"/>
    <lineage>
        <taxon>Bacteria</taxon>
        <taxon>Pseudomonadati</taxon>
        <taxon>Acidobacteriota</taxon>
        <taxon>Terriglobia</taxon>
        <taxon>Terriglobales</taxon>
        <taxon>Acidobacteriaceae</taxon>
        <taxon>Candidatus Sulfuritelmatomonas</taxon>
    </lineage>
</organism>